<dbReference type="EMBL" id="FODE01000001">
    <property type="protein sequence ID" value="SEN10991.1"/>
    <property type="molecule type" value="Genomic_DNA"/>
</dbReference>
<name>A0A1H8DUK1_9RHOB</name>
<sequence>MGDGVEGTDNMAISVIGAGWSVVGGGNGSWLVLIGDKNTLEMQAASCDSPVTALPMLRARVDKARRGAYKASKFDKRRGDT</sequence>
<keyword evidence="2" id="KW-1185">Reference proteome</keyword>
<dbReference type="AlphaFoldDB" id="A0A1H8DUK1"/>
<reference evidence="1 2" key="1">
    <citation type="submission" date="2016-10" db="EMBL/GenBank/DDBJ databases">
        <authorList>
            <person name="de Groot N.N."/>
        </authorList>
    </citation>
    <scope>NUCLEOTIDE SEQUENCE [LARGE SCALE GENOMIC DNA]</scope>
    <source>
        <strain evidence="1 2">DSM 8512</strain>
    </source>
</reference>
<proteinExistence type="predicted"/>
<accession>A0A1H8DUK1</accession>
<organism evidence="1 2">
    <name type="scientific">Paracoccus alcaliphilus</name>
    <dbReference type="NCBI Taxonomy" id="34002"/>
    <lineage>
        <taxon>Bacteria</taxon>
        <taxon>Pseudomonadati</taxon>
        <taxon>Pseudomonadota</taxon>
        <taxon>Alphaproteobacteria</taxon>
        <taxon>Rhodobacterales</taxon>
        <taxon>Paracoccaceae</taxon>
        <taxon>Paracoccus</taxon>
    </lineage>
</organism>
<evidence type="ECO:0000313" key="1">
    <source>
        <dbReference type="EMBL" id="SEN10991.1"/>
    </source>
</evidence>
<dbReference type="Proteomes" id="UP000199054">
    <property type="component" value="Unassembled WGS sequence"/>
</dbReference>
<protein>
    <submittedName>
        <fullName evidence="1">Uncharacterized protein</fullName>
    </submittedName>
</protein>
<evidence type="ECO:0000313" key="2">
    <source>
        <dbReference type="Proteomes" id="UP000199054"/>
    </source>
</evidence>
<gene>
    <name evidence="1" type="ORF">SAMN04489859_100141</name>
</gene>
<dbReference type="STRING" id="34002.SAMN04489859_100141"/>